<dbReference type="GO" id="GO:0016020">
    <property type="term" value="C:membrane"/>
    <property type="evidence" value="ECO:0007669"/>
    <property type="project" value="UniProtKB-SubCell"/>
</dbReference>
<comment type="caution">
    <text evidence="7">The sequence shown here is derived from an EMBL/GenBank/DDBJ whole genome shotgun (WGS) entry which is preliminary data.</text>
</comment>
<keyword evidence="4 6" id="KW-0472">Membrane</keyword>
<feature type="transmembrane region" description="Helical" evidence="6">
    <location>
        <begin position="85"/>
        <end position="102"/>
    </location>
</feature>
<evidence type="ECO:0000256" key="5">
    <source>
        <dbReference type="SAM" id="MobiDB-lite"/>
    </source>
</evidence>
<sequence>MKTDAVLGGSVLNAGPLGAETTYGKLPPLNPEDLKLPPPPPSAAGTVTDSANAISVREVWDELRAKTREIIMGSSASGVMSAMRMINLTMAGCMVVLAVGQLTYSNSAFSVMADAFSVIYTIFFALLLVGYELRTAYIDKLLRGSFGFMYSPWGRCLFLSMISIFPFGMCGIYGVLVSLAGFANAYFNYFVIMKHPSFTRGVPDYTPPMHTPPANSATTKEEDMTV</sequence>
<dbReference type="PANTHER" id="PTHR38894:SF1">
    <property type="entry name" value="TRANSMEMBRANE PROTEIN"/>
    <property type="match status" value="1"/>
</dbReference>
<dbReference type="PANTHER" id="PTHR38894">
    <property type="entry name" value="TRANSMEMBRANE PROTEIN"/>
    <property type="match status" value="1"/>
</dbReference>
<accession>A0AAV1TN08</accession>
<evidence type="ECO:0000256" key="4">
    <source>
        <dbReference type="ARBA" id="ARBA00023136"/>
    </source>
</evidence>
<dbReference type="EMBL" id="CAKLBY020000066">
    <property type="protein sequence ID" value="CAK7922791.1"/>
    <property type="molecule type" value="Genomic_DNA"/>
</dbReference>
<feature type="transmembrane region" description="Helical" evidence="6">
    <location>
        <begin position="108"/>
        <end position="129"/>
    </location>
</feature>
<evidence type="ECO:0000313" key="8">
    <source>
        <dbReference type="Proteomes" id="UP001162060"/>
    </source>
</evidence>
<dbReference type="InterPro" id="IPR013714">
    <property type="entry name" value="Golgi_TVP15"/>
</dbReference>
<organism evidence="7 8">
    <name type="scientific">Peronospora matthiolae</name>
    <dbReference type="NCBI Taxonomy" id="2874970"/>
    <lineage>
        <taxon>Eukaryota</taxon>
        <taxon>Sar</taxon>
        <taxon>Stramenopiles</taxon>
        <taxon>Oomycota</taxon>
        <taxon>Peronosporomycetes</taxon>
        <taxon>Peronosporales</taxon>
        <taxon>Peronosporaceae</taxon>
        <taxon>Peronospora</taxon>
    </lineage>
</organism>
<proteinExistence type="predicted"/>
<comment type="subcellular location">
    <subcellularLocation>
        <location evidence="1">Membrane</location>
        <topology evidence="1">Multi-pass membrane protein</topology>
    </subcellularLocation>
</comment>
<keyword evidence="2 6" id="KW-0812">Transmembrane</keyword>
<gene>
    <name evidence="7" type="ORF">PM001_LOCUS7962</name>
</gene>
<keyword evidence="3 6" id="KW-1133">Transmembrane helix</keyword>
<evidence type="ECO:0008006" key="9">
    <source>
        <dbReference type="Google" id="ProtNLM"/>
    </source>
</evidence>
<dbReference type="Pfam" id="PF08507">
    <property type="entry name" value="COPI_assoc"/>
    <property type="match status" value="1"/>
</dbReference>
<protein>
    <recommendedName>
        <fullName evidence="9">Transmembrane protein</fullName>
    </recommendedName>
</protein>
<feature type="region of interest" description="Disordered" evidence="5">
    <location>
        <begin position="28"/>
        <end position="47"/>
    </location>
</feature>
<dbReference type="Proteomes" id="UP001162060">
    <property type="component" value="Unassembled WGS sequence"/>
</dbReference>
<dbReference type="AlphaFoldDB" id="A0AAV1TN08"/>
<evidence type="ECO:0000256" key="6">
    <source>
        <dbReference type="SAM" id="Phobius"/>
    </source>
</evidence>
<reference evidence="7" key="1">
    <citation type="submission" date="2024-01" db="EMBL/GenBank/DDBJ databases">
        <authorList>
            <person name="Webb A."/>
        </authorList>
    </citation>
    <scope>NUCLEOTIDE SEQUENCE</scope>
    <source>
        <strain evidence="7">Pm1</strain>
    </source>
</reference>
<evidence type="ECO:0000313" key="7">
    <source>
        <dbReference type="EMBL" id="CAK7922791.1"/>
    </source>
</evidence>
<evidence type="ECO:0000256" key="2">
    <source>
        <dbReference type="ARBA" id="ARBA00022692"/>
    </source>
</evidence>
<evidence type="ECO:0000256" key="1">
    <source>
        <dbReference type="ARBA" id="ARBA00004141"/>
    </source>
</evidence>
<name>A0AAV1TN08_9STRA</name>
<evidence type="ECO:0000256" key="3">
    <source>
        <dbReference type="ARBA" id="ARBA00022989"/>
    </source>
</evidence>